<accession>A0AAV1L4T6</accession>
<keyword evidence="4" id="KW-1185">Reference proteome</keyword>
<feature type="domain" description="BESS" evidence="2">
    <location>
        <begin position="19"/>
        <end position="58"/>
    </location>
</feature>
<evidence type="ECO:0000313" key="4">
    <source>
        <dbReference type="Proteomes" id="UP001314205"/>
    </source>
</evidence>
<dbReference type="GO" id="GO:0003677">
    <property type="term" value="F:DNA binding"/>
    <property type="evidence" value="ECO:0007669"/>
    <property type="project" value="InterPro"/>
</dbReference>
<dbReference type="InterPro" id="IPR004210">
    <property type="entry name" value="BESS_motif"/>
</dbReference>
<evidence type="ECO:0000313" key="3">
    <source>
        <dbReference type="EMBL" id="CAK1590301.1"/>
    </source>
</evidence>
<dbReference type="Pfam" id="PF02944">
    <property type="entry name" value="BESS"/>
    <property type="match status" value="1"/>
</dbReference>
<sequence>MSKDGVRYQSRQLRETAEVDEDQLFLLSLLSTLKNLPLQIKKATKIKILTLLNDASGFSGNRTFDYADRT</sequence>
<dbReference type="Proteomes" id="UP001314205">
    <property type="component" value="Unassembled WGS sequence"/>
</dbReference>
<protein>
    <recommendedName>
        <fullName evidence="2">BESS domain-containing protein</fullName>
    </recommendedName>
</protein>
<dbReference type="GO" id="GO:0005634">
    <property type="term" value="C:nucleus"/>
    <property type="evidence" value="ECO:0007669"/>
    <property type="project" value="UniProtKB-SubCell"/>
</dbReference>
<keyword evidence="1" id="KW-0539">Nucleus</keyword>
<comment type="caution">
    <text evidence="3">The sequence shown here is derived from an EMBL/GenBank/DDBJ whole genome shotgun (WGS) entry which is preliminary data.</text>
</comment>
<name>A0AAV1L4T6_9NEOP</name>
<evidence type="ECO:0000259" key="2">
    <source>
        <dbReference type="PROSITE" id="PS51031"/>
    </source>
</evidence>
<organism evidence="3 4">
    <name type="scientific">Parnassius mnemosyne</name>
    <name type="common">clouded apollo</name>
    <dbReference type="NCBI Taxonomy" id="213953"/>
    <lineage>
        <taxon>Eukaryota</taxon>
        <taxon>Metazoa</taxon>
        <taxon>Ecdysozoa</taxon>
        <taxon>Arthropoda</taxon>
        <taxon>Hexapoda</taxon>
        <taxon>Insecta</taxon>
        <taxon>Pterygota</taxon>
        <taxon>Neoptera</taxon>
        <taxon>Endopterygota</taxon>
        <taxon>Lepidoptera</taxon>
        <taxon>Glossata</taxon>
        <taxon>Ditrysia</taxon>
        <taxon>Papilionoidea</taxon>
        <taxon>Papilionidae</taxon>
        <taxon>Parnassiinae</taxon>
        <taxon>Parnassini</taxon>
        <taxon>Parnassius</taxon>
        <taxon>Driopa</taxon>
    </lineage>
</organism>
<comment type="subcellular location">
    <subcellularLocation>
        <location evidence="1">Nucleus</location>
    </subcellularLocation>
</comment>
<dbReference type="EMBL" id="CAVLGL010000085">
    <property type="protein sequence ID" value="CAK1590301.1"/>
    <property type="molecule type" value="Genomic_DNA"/>
</dbReference>
<gene>
    <name evidence="3" type="ORF">PARMNEM_LOCUS10679</name>
</gene>
<reference evidence="3 4" key="1">
    <citation type="submission" date="2023-11" db="EMBL/GenBank/DDBJ databases">
        <authorList>
            <person name="Hedman E."/>
            <person name="Englund M."/>
            <person name="Stromberg M."/>
            <person name="Nyberg Akerstrom W."/>
            <person name="Nylinder S."/>
            <person name="Jareborg N."/>
            <person name="Kallberg Y."/>
            <person name="Kronander E."/>
        </authorList>
    </citation>
    <scope>NUCLEOTIDE SEQUENCE [LARGE SCALE GENOMIC DNA]</scope>
</reference>
<proteinExistence type="predicted"/>
<dbReference type="AlphaFoldDB" id="A0AAV1L4T6"/>
<dbReference type="PROSITE" id="PS51031">
    <property type="entry name" value="BESS"/>
    <property type="match status" value="1"/>
</dbReference>
<evidence type="ECO:0000256" key="1">
    <source>
        <dbReference type="PROSITE-ProRule" id="PRU00371"/>
    </source>
</evidence>